<dbReference type="InterPro" id="IPR023120">
    <property type="entry name" value="WHTH_transcript_rep_HrcA_IDD"/>
</dbReference>
<evidence type="ECO:0000313" key="6">
    <source>
        <dbReference type="EMBL" id="CAB4860123.1"/>
    </source>
</evidence>
<dbReference type="PANTHER" id="PTHR34824:SF1">
    <property type="entry name" value="HEAT-INDUCIBLE TRANSCRIPTION REPRESSOR HRCA"/>
    <property type="match status" value="1"/>
</dbReference>
<dbReference type="SUPFAM" id="SSF55781">
    <property type="entry name" value="GAF domain-like"/>
    <property type="match status" value="1"/>
</dbReference>
<dbReference type="InterPro" id="IPR036388">
    <property type="entry name" value="WH-like_DNA-bd_sf"/>
</dbReference>
<evidence type="ECO:0000256" key="1">
    <source>
        <dbReference type="ARBA" id="ARBA00022491"/>
    </source>
</evidence>
<protein>
    <submittedName>
        <fullName evidence="6">Unannotated protein</fullName>
    </submittedName>
</protein>
<dbReference type="PANTHER" id="PTHR34824">
    <property type="entry name" value="HEAT-INDUCIBLE TRANSCRIPTION REPRESSOR HRCA"/>
    <property type="match status" value="1"/>
</dbReference>
<dbReference type="Pfam" id="PF01628">
    <property type="entry name" value="HrcA"/>
    <property type="match status" value="1"/>
</dbReference>
<dbReference type="EMBL" id="CAFBLU010000001">
    <property type="protein sequence ID" value="CAB4860123.1"/>
    <property type="molecule type" value="Genomic_DNA"/>
</dbReference>
<keyword evidence="2" id="KW-0805">Transcription regulation</keyword>
<dbReference type="Gene3D" id="3.30.450.40">
    <property type="match status" value="1"/>
</dbReference>
<dbReference type="HAMAP" id="MF_00081">
    <property type="entry name" value="HrcA"/>
    <property type="match status" value="1"/>
</dbReference>
<evidence type="ECO:0000259" key="5">
    <source>
        <dbReference type="Pfam" id="PF01628"/>
    </source>
</evidence>
<dbReference type="PIRSF" id="PIRSF005485">
    <property type="entry name" value="HrcA"/>
    <property type="match status" value="1"/>
</dbReference>
<evidence type="ECO:0000256" key="4">
    <source>
        <dbReference type="ARBA" id="ARBA00023163"/>
    </source>
</evidence>
<name>A0A6J7CYT4_9ZZZZ</name>
<dbReference type="GO" id="GO:0045892">
    <property type="term" value="P:negative regulation of DNA-templated transcription"/>
    <property type="evidence" value="ECO:0007669"/>
    <property type="project" value="TreeGrafter"/>
</dbReference>
<evidence type="ECO:0000256" key="3">
    <source>
        <dbReference type="ARBA" id="ARBA00023016"/>
    </source>
</evidence>
<keyword evidence="1" id="KW-0678">Repressor</keyword>
<feature type="domain" description="Heat-inducible transcription repressor HrcA C-terminal" evidence="5">
    <location>
        <begin position="98"/>
        <end position="316"/>
    </location>
</feature>
<gene>
    <name evidence="6" type="ORF">UFOPK3444_00128</name>
</gene>
<dbReference type="AlphaFoldDB" id="A0A6J7CYT4"/>
<dbReference type="InterPro" id="IPR002571">
    <property type="entry name" value="HrcA"/>
</dbReference>
<dbReference type="SUPFAM" id="SSF46785">
    <property type="entry name" value="Winged helix' DNA-binding domain"/>
    <property type="match status" value="1"/>
</dbReference>
<organism evidence="6">
    <name type="scientific">freshwater metagenome</name>
    <dbReference type="NCBI Taxonomy" id="449393"/>
    <lineage>
        <taxon>unclassified sequences</taxon>
        <taxon>metagenomes</taxon>
        <taxon>ecological metagenomes</taxon>
    </lineage>
</organism>
<dbReference type="Gene3D" id="3.30.390.60">
    <property type="entry name" value="Heat-inducible transcription repressor hrca homolog, domain 3"/>
    <property type="match status" value="1"/>
</dbReference>
<dbReference type="InterPro" id="IPR029016">
    <property type="entry name" value="GAF-like_dom_sf"/>
</dbReference>
<dbReference type="Gene3D" id="1.10.10.10">
    <property type="entry name" value="Winged helix-like DNA-binding domain superfamily/Winged helix DNA-binding domain"/>
    <property type="match status" value="1"/>
</dbReference>
<accession>A0A6J7CYT4</accession>
<keyword evidence="4" id="KW-0804">Transcription</keyword>
<reference evidence="6" key="1">
    <citation type="submission" date="2020-05" db="EMBL/GenBank/DDBJ databases">
        <authorList>
            <person name="Chiriac C."/>
            <person name="Salcher M."/>
            <person name="Ghai R."/>
            <person name="Kavagutti S V."/>
        </authorList>
    </citation>
    <scope>NUCLEOTIDE SEQUENCE</scope>
</reference>
<evidence type="ECO:0000256" key="2">
    <source>
        <dbReference type="ARBA" id="ARBA00023015"/>
    </source>
</evidence>
<sequence>MLTPRQELVLRLVAERHLDEGAPVASKTLARTLSWGPSTIRAELAGLEDLGLLDHPHTSAGRVPTEAGYRVLVDRYLSERRGGQPVFEPSDVANELDTAMREATEQLAEATELLAVVTAPPLSTSTVRHVELLPLQPHRLMVVVITSNGGVTKRMVATSSALDPGLVAWAGSFLNERLAGKGIGERMIRKRLDDPSLNPRERTILELVTPVFTELADTEEDSLFVDGASRMVEDHRLADESEISTVVAMLERRVELLTALKTALPEPDVLVRIGQENEAPQMRSMTMVAAAYGPLRKSVGTVSVLGPVRMDYARAIVAVRAASAELSHLVEDVYNTD</sequence>
<dbReference type="NCBIfam" id="TIGR00331">
    <property type="entry name" value="hrcA"/>
    <property type="match status" value="1"/>
</dbReference>
<dbReference type="GO" id="GO:0003677">
    <property type="term" value="F:DNA binding"/>
    <property type="evidence" value="ECO:0007669"/>
    <property type="project" value="InterPro"/>
</dbReference>
<dbReference type="InterPro" id="IPR036390">
    <property type="entry name" value="WH_DNA-bd_sf"/>
</dbReference>
<keyword evidence="3" id="KW-0346">Stress response</keyword>
<proteinExistence type="inferred from homology"/>
<dbReference type="InterPro" id="IPR021153">
    <property type="entry name" value="HrcA_C"/>
</dbReference>